<evidence type="ECO:0000313" key="2">
    <source>
        <dbReference type="EMBL" id="NIY56149.1"/>
    </source>
</evidence>
<evidence type="ECO:0000313" key="4">
    <source>
        <dbReference type="Proteomes" id="UP000774689"/>
    </source>
</evidence>
<reference evidence="1" key="2">
    <citation type="submission" date="2017-08" db="EMBL/GenBank/DDBJ databases">
        <title>Complete Genome Sequence of Francisella noatunensis subsp. orientalis strain FNO190.</title>
        <authorList>
            <person name="Pereira F.L."/>
            <person name="Goncalves L.A."/>
            <person name="Guilherme T.C."/>
            <person name="Soares S.C."/>
            <person name="Dorella F.A."/>
            <person name="Carvalho A.F."/>
            <person name="Leibowitz M.P."/>
            <person name="Leal C.A.G."/>
            <person name="Azevedo V.A.C."/>
            <person name="Figueiredo H.C.P."/>
        </authorList>
    </citation>
    <scope>NUCLEOTIDE SEQUENCE</scope>
    <source>
        <strain evidence="1">FNO190</strain>
    </source>
</reference>
<gene>
    <name evidence="2" type="ORF">CHQ83_01590</name>
    <name evidence="1" type="ORF">FNO190_0247</name>
</gene>
<reference evidence="3" key="1">
    <citation type="submission" date="2015-02" db="EMBL/GenBank/DDBJ databases">
        <title>Complete genome sequence of Francisella noatunensis subsp. orientalis FNO190 isolated from farm-raised Nile tilapia in Brazil.</title>
        <authorList>
            <person name="Figueiredo H.C.P."/>
            <person name="Leal C.A.G."/>
            <person name="Pereira F.L."/>
            <person name="Soares S.C."/>
            <person name="Goncalves L.A."/>
            <person name="Dorella F.A."/>
            <person name="Carvalho A.F."/>
            <person name="Azevedo V.A.C."/>
        </authorList>
    </citation>
    <scope>NUCLEOTIDE SEQUENCE [LARGE SCALE GENOMIC DNA]</scope>
    <source>
        <strain evidence="3">FNO190</strain>
    </source>
</reference>
<accession>A0AAP6X5K0</accession>
<evidence type="ECO:0000313" key="1">
    <source>
        <dbReference type="EMBL" id="AKN88112.1"/>
    </source>
</evidence>
<sequence length="79" mass="9493">MDDLEINLSILDKYCPPLNFIRCEISLVKAYGRYLFDFEECKFYGNKEYSFEYNNDQKELVIWRFINSICVGTEGNRKE</sequence>
<protein>
    <submittedName>
        <fullName evidence="2">Uncharacterized protein</fullName>
    </submittedName>
</protein>
<evidence type="ECO:0000313" key="3">
    <source>
        <dbReference type="Proteomes" id="UP000035930"/>
    </source>
</evidence>
<dbReference type="EMBL" id="CP011923">
    <property type="protein sequence ID" value="AKN88112.1"/>
    <property type="molecule type" value="Genomic_DNA"/>
</dbReference>
<keyword evidence="3" id="KW-1185">Reference proteome</keyword>
<dbReference type="EMBL" id="QPQM01000001">
    <property type="protein sequence ID" value="NIY56149.1"/>
    <property type="molecule type" value="Genomic_DNA"/>
</dbReference>
<dbReference type="AlphaFoldDB" id="A0AAP6X5K0"/>
<name>A0AAP6X5K0_9GAMM</name>
<dbReference type="Proteomes" id="UP000774689">
    <property type="component" value="Unassembled WGS sequence"/>
</dbReference>
<organism evidence="2 4">
    <name type="scientific">Francisella orientalis</name>
    <dbReference type="NCBI Taxonomy" id="299583"/>
    <lineage>
        <taxon>Bacteria</taxon>
        <taxon>Pseudomonadati</taxon>
        <taxon>Pseudomonadota</taxon>
        <taxon>Gammaproteobacteria</taxon>
        <taxon>Thiotrichales</taxon>
        <taxon>Francisellaceae</taxon>
        <taxon>Francisella</taxon>
    </lineage>
</organism>
<dbReference type="Proteomes" id="UP000035930">
    <property type="component" value="Chromosome"/>
</dbReference>
<proteinExistence type="predicted"/>
<reference evidence="2" key="3">
    <citation type="journal article" date="2020" name="Int. J. Syst. Evol. Microbiol.">
        <title>Reclassification of Francisella noatunensis subsp. orientalis Ottem et al. 2009 as Francisella orientalis sp. nov., Francisella noatunensis subsp. chilensis subsp. nov. and emended description of Francisella noatunensis.</title>
        <authorList>
            <person name="Ramirez-Paredes J.G."/>
            <person name="Larsson P."/>
            <person name="Thompson K.D."/>
            <person name="Penman D.J."/>
            <person name="Busse H.J."/>
            <person name="Ohrman C."/>
            <person name="Sjodin A."/>
            <person name="Soto E."/>
            <person name="Richards R.H."/>
            <person name="Adams A."/>
            <person name="Colquhoun D.J."/>
        </authorList>
    </citation>
    <scope>NUCLEOTIDE SEQUENCE</scope>
    <source>
        <strain evidence="2">LADL-07285A</strain>
    </source>
</reference>